<organism evidence="1 2">
    <name type="scientific">Phormidium tenue FACHB-1050</name>
    <dbReference type="NCBI Taxonomy" id="2692857"/>
    <lineage>
        <taxon>Bacteria</taxon>
        <taxon>Bacillati</taxon>
        <taxon>Cyanobacteriota</taxon>
        <taxon>Cyanophyceae</taxon>
        <taxon>Oscillatoriophycideae</taxon>
        <taxon>Oscillatoriales</taxon>
        <taxon>Oscillatoriaceae</taxon>
        <taxon>Phormidium</taxon>
    </lineage>
</organism>
<dbReference type="Proteomes" id="UP000618445">
    <property type="component" value="Unassembled WGS sequence"/>
</dbReference>
<proteinExistence type="predicted"/>
<comment type="caution">
    <text evidence="1">The sequence shown here is derived from an EMBL/GenBank/DDBJ whole genome shotgun (WGS) entry which is preliminary data.</text>
</comment>
<evidence type="ECO:0000313" key="2">
    <source>
        <dbReference type="Proteomes" id="UP000618445"/>
    </source>
</evidence>
<protein>
    <recommendedName>
        <fullName evidence="3">Transposase</fullName>
    </recommendedName>
</protein>
<evidence type="ECO:0008006" key="3">
    <source>
        <dbReference type="Google" id="ProtNLM"/>
    </source>
</evidence>
<keyword evidence="2" id="KW-1185">Reference proteome</keyword>
<accession>A0ABR8C4S3</accession>
<dbReference type="EMBL" id="JACJQY010000002">
    <property type="protein sequence ID" value="MBD2315728.1"/>
    <property type="molecule type" value="Genomic_DNA"/>
</dbReference>
<name>A0ABR8C4S3_9CYAN</name>
<gene>
    <name evidence="1" type="ORF">H6G05_02555</name>
</gene>
<reference evidence="1 2" key="1">
    <citation type="journal article" date="2020" name="ISME J.">
        <title>Comparative genomics reveals insights into cyanobacterial evolution and habitat adaptation.</title>
        <authorList>
            <person name="Chen M.Y."/>
            <person name="Teng W.K."/>
            <person name="Zhao L."/>
            <person name="Hu C.X."/>
            <person name="Zhou Y.K."/>
            <person name="Han B.P."/>
            <person name="Song L.R."/>
            <person name="Shu W.S."/>
        </authorList>
    </citation>
    <scope>NUCLEOTIDE SEQUENCE [LARGE SCALE GENOMIC DNA]</scope>
    <source>
        <strain evidence="1 2">FACHB-1050</strain>
    </source>
</reference>
<evidence type="ECO:0000313" key="1">
    <source>
        <dbReference type="EMBL" id="MBD2315728.1"/>
    </source>
</evidence>
<dbReference type="RefSeq" id="WP_190576036.1">
    <property type="nucleotide sequence ID" value="NZ_CAWPQU010000012.1"/>
</dbReference>
<sequence length="57" mass="6308">MAIFNERIVLMWDISSIVAREICSQSGIGYDTTKRYGLGKARRSPGDRGFDQSIAGI</sequence>